<dbReference type="SUPFAM" id="SSF64307">
    <property type="entry name" value="SirA-like"/>
    <property type="match status" value="1"/>
</dbReference>
<comment type="similarity">
    <text evidence="1">Belongs to the sulfur carrier protein TusA family.</text>
</comment>
<dbReference type="HOGENOM" id="CLU_097491_0_0_7"/>
<accession>Q2LX57</accession>
<dbReference type="SUPFAM" id="SSF75169">
    <property type="entry name" value="DsrEFH-like"/>
    <property type="match status" value="1"/>
</dbReference>
<dbReference type="KEGG" id="sat:SYN_01072"/>
<dbReference type="InterPro" id="IPR019870">
    <property type="entry name" value="Se_metab_YedF"/>
</dbReference>
<evidence type="ECO:0000256" key="1">
    <source>
        <dbReference type="ARBA" id="ARBA00008984"/>
    </source>
</evidence>
<dbReference type="Pfam" id="PF01206">
    <property type="entry name" value="TusA"/>
    <property type="match status" value="1"/>
</dbReference>
<dbReference type="eggNOG" id="COG0425">
    <property type="taxonomic scope" value="Bacteria"/>
</dbReference>
<proteinExistence type="inferred from homology"/>
<dbReference type="Gene3D" id="3.30.110.40">
    <property type="entry name" value="TusA-like domain"/>
    <property type="match status" value="1"/>
</dbReference>
<dbReference type="AlphaFoldDB" id="Q2LX57"/>
<dbReference type="InterPro" id="IPR003787">
    <property type="entry name" value="Sulphur_relay_DsrE/F-like"/>
</dbReference>
<dbReference type="Proteomes" id="UP000001933">
    <property type="component" value="Chromosome"/>
</dbReference>
<dbReference type="InterPro" id="IPR027396">
    <property type="entry name" value="DsrEFH-like"/>
</dbReference>
<dbReference type="PANTHER" id="PTHR33279:SF6">
    <property type="entry name" value="SULFUR CARRIER PROTEIN YEDF-RELATED"/>
    <property type="match status" value="1"/>
</dbReference>
<feature type="domain" description="UPF0033" evidence="2">
    <location>
        <begin position="3"/>
        <end position="68"/>
    </location>
</feature>
<sequence>MTETIDARGLACPQPVILTKKALEHCDSLTVRVDNIAALENVKRMAKSQNCRVTVKQAQDGTWTLELTRESGAKEVEEGSELQDIVCDVAGKEESEPSLSGPSVIVISSDCMGQGDDELGRLLMRGFFHTLPQLDRRPDMIIFYNTGVKLTVKGSEVLEDIGQLEQAGVEILVCGTCLNFFNLTDQLSAGKISNMYDIADALTTAGRLARP</sequence>
<keyword evidence="4" id="KW-1185">Reference proteome</keyword>
<dbReference type="InterPro" id="IPR001455">
    <property type="entry name" value="TusA-like"/>
</dbReference>
<dbReference type="CDD" id="cd03421">
    <property type="entry name" value="SirA_like_N"/>
    <property type="match status" value="1"/>
</dbReference>
<gene>
    <name evidence="3" type="ORF">SYN_01072</name>
</gene>
<dbReference type="PANTHER" id="PTHR33279">
    <property type="entry name" value="SULFUR CARRIER PROTEIN YEDF-RELATED"/>
    <property type="match status" value="1"/>
</dbReference>
<evidence type="ECO:0000313" key="4">
    <source>
        <dbReference type="Proteomes" id="UP000001933"/>
    </source>
</evidence>
<dbReference type="RefSeq" id="WP_011418684.1">
    <property type="nucleotide sequence ID" value="NC_007759.1"/>
</dbReference>
<name>Q2LX57_SYNAS</name>
<dbReference type="Pfam" id="PF02635">
    <property type="entry name" value="DsrE"/>
    <property type="match status" value="1"/>
</dbReference>
<evidence type="ECO:0000313" key="3">
    <source>
        <dbReference type="EMBL" id="ABC78667.1"/>
    </source>
</evidence>
<reference evidence="3 4" key="1">
    <citation type="journal article" date="2007" name="Proc. Natl. Acad. Sci. U.S.A.">
        <title>The genome of Syntrophus aciditrophicus: life at the thermodynamic limit of microbial growth.</title>
        <authorList>
            <person name="McInerney M.J."/>
            <person name="Rohlin L."/>
            <person name="Mouttaki H."/>
            <person name="Kim U."/>
            <person name="Krupp R.S."/>
            <person name="Rios-Hernandez L."/>
            <person name="Sieber J."/>
            <person name="Struchtemeyer C.G."/>
            <person name="Bhattacharyya A."/>
            <person name="Campbell J.W."/>
            <person name="Gunsalus R.P."/>
        </authorList>
    </citation>
    <scope>NUCLEOTIDE SEQUENCE [LARGE SCALE GENOMIC DNA]</scope>
    <source>
        <strain evidence="3 4">SB</strain>
    </source>
</reference>
<protein>
    <submittedName>
        <fullName evidence="3">Hypothetical cytosolic protein</fullName>
    </submittedName>
</protein>
<dbReference type="EMBL" id="CP000252">
    <property type="protein sequence ID" value="ABC78667.1"/>
    <property type="molecule type" value="Genomic_DNA"/>
</dbReference>
<dbReference type="InterPro" id="IPR036868">
    <property type="entry name" value="TusA-like_sf"/>
</dbReference>
<dbReference type="NCBIfam" id="TIGR03527">
    <property type="entry name" value="selenium_YedF"/>
    <property type="match status" value="1"/>
</dbReference>
<dbReference type="STRING" id="56780.SYN_01072"/>
<organism evidence="3 4">
    <name type="scientific">Syntrophus aciditrophicus (strain SB)</name>
    <dbReference type="NCBI Taxonomy" id="56780"/>
    <lineage>
        <taxon>Bacteria</taxon>
        <taxon>Pseudomonadati</taxon>
        <taxon>Thermodesulfobacteriota</taxon>
        <taxon>Syntrophia</taxon>
        <taxon>Syntrophales</taxon>
        <taxon>Syntrophaceae</taxon>
        <taxon>Syntrophus</taxon>
    </lineage>
</organism>
<dbReference type="OrthoDB" id="9801500at2"/>
<dbReference type="InParanoid" id="Q2LX57"/>
<evidence type="ECO:0000259" key="2">
    <source>
        <dbReference type="Pfam" id="PF01206"/>
    </source>
</evidence>